<sequence>EAEIYSRTLGAVSELELAYGGLWTECQRCQGSLHQDVLCTSRDCPIFYRRKKVQKDLNEAVAQLERFNADDW</sequence>
<feature type="non-terminal residue" evidence="3">
    <location>
        <position position="1"/>
    </location>
</feature>
<comment type="caution">
    <text evidence="3">The sequence shown here is derived from an EMBL/GenBank/DDBJ whole genome shotgun (WGS) entry which is preliminary data.</text>
</comment>
<dbReference type="InterPro" id="IPR025687">
    <property type="entry name" value="Znf-C4pol"/>
</dbReference>
<evidence type="ECO:0000256" key="1">
    <source>
        <dbReference type="ARBA" id="ARBA00049244"/>
    </source>
</evidence>
<dbReference type="AlphaFoldDB" id="A0A2J7ZR10"/>
<protein>
    <submittedName>
        <fullName evidence="3">DNA polymerase delta catalytic subunit</fullName>
    </submittedName>
</protein>
<keyword evidence="4" id="KW-1185">Reference proteome</keyword>
<organism evidence="3 4">
    <name type="scientific">Tetrabaena socialis</name>
    <dbReference type="NCBI Taxonomy" id="47790"/>
    <lineage>
        <taxon>Eukaryota</taxon>
        <taxon>Viridiplantae</taxon>
        <taxon>Chlorophyta</taxon>
        <taxon>core chlorophytes</taxon>
        <taxon>Chlorophyceae</taxon>
        <taxon>CS clade</taxon>
        <taxon>Chlamydomonadales</taxon>
        <taxon>Tetrabaenaceae</taxon>
        <taxon>Tetrabaena</taxon>
    </lineage>
</organism>
<reference evidence="3 4" key="1">
    <citation type="journal article" date="2017" name="Mol. Biol. Evol.">
        <title>The 4-celled Tetrabaena socialis nuclear genome reveals the essential components for genetic control of cell number at the origin of multicellularity in the volvocine lineage.</title>
        <authorList>
            <person name="Featherston J."/>
            <person name="Arakaki Y."/>
            <person name="Hanschen E.R."/>
            <person name="Ferris P.J."/>
            <person name="Michod R.E."/>
            <person name="Olson B.J.S.C."/>
            <person name="Nozaki H."/>
            <person name="Durand P.M."/>
        </authorList>
    </citation>
    <scope>NUCLEOTIDE SEQUENCE [LARGE SCALE GENOMIC DNA]</scope>
    <source>
        <strain evidence="3 4">NIES-571</strain>
    </source>
</reference>
<gene>
    <name evidence="3" type="ORF">TSOC_011291</name>
</gene>
<evidence type="ECO:0000259" key="2">
    <source>
        <dbReference type="Pfam" id="PF14260"/>
    </source>
</evidence>
<proteinExistence type="predicted"/>
<dbReference type="Pfam" id="PF14260">
    <property type="entry name" value="zf-C4pol"/>
    <property type="match status" value="1"/>
</dbReference>
<evidence type="ECO:0000313" key="3">
    <source>
        <dbReference type="EMBL" id="PNH02711.1"/>
    </source>
</evidence>
<dbReference type="Proteomes" id="UP000236333">
    <property type="component" value="Unassembled WGS sequence"/>
</dbReference>
<comment type="catalytic activity">
    <reaction evidence="1">
        <text>DNA(n) + a 2'-deoxyribonucleoside 5'-triphosphate = DNA(n+1) + diphosphate</text>
        <dbReference type="Rhea" id="RHEA:22508"/>
        <dbReference type="Rhea" id="RHEA-COMP:17339"/>
        <dbReference type="Rhea" id="RHEA-COMP:17340"/>
        <dbReference type="ChEBI" id="CHEBI:33019"/>
        <dbReference type="ChEBI" id="CHEBI:61560"/>
        <dbReference type="ChEBI" id="CHEBI:173112"/>
        <dbReference type="EC" id="2.7.7.7"/>
    </reaction>
</comment>
<name>A0A2J7ZR10_9CHLO</name>
<accession>A0A2J7ZR10</accession>
<dbReference type="GO" id="GO:0003887">
    <property type="term" value="F:DNA-directed DNA polymerase activity"/>
    <property type="evidence" value="ECO:0007669"/>
    <property type="project" value="UniProtKB-EC"/>
</dbReference>
<dbReference type="OrthoDB" id="2414538at2759"/>
<dbReference type="EMBL" id="PGGS01000607">
    <property type="protein sequence ID" value="PNH02711.1"/>
    <property type="molecule type" value="Genomic_DNA"/>
</dbReference>
<evidence type="ECO:0000313" key="4">
    <source>
        <dbReference type="Proteomes" id="UP000236333"/>
    </source>
</evidence>
<feature type="domain" description="C4-type zinc-finger of DNA polymerase delta" evidence="2">
    <location>
        <begin position="5"/>
        <end position="50"/>
    </location>
</feature>